<name>A0A4Z2DLE4_SCHJA</name>
<sequence length="106" mass="13126">MLHTRCSKKMMHMFQKKYERQKRLFTVMHIMVEISMRTTKNQLLQTTFENNKLRNNSRRQLFTYECKRCIYITYRYDSQHTWILLMIRISRQTPHKQLEGNDSDFG</sequence>
<dbReference type="EMBL" id="SKCS01000095">
    <property type="protein sequence ID" value="TNN17208.1"/>
    <property type="molecule type" value="Genomic_DNA"/>
</dbReference>
<evidence type="ECO:0000313" key="1">
    <source>
        <dbReference type="EMBL" id="TNN17208.1"/>
    </source>
</evidence>
<accession>A0A4Z2DLE4</accession>
<dbReference type="AlphaFoldDB" id="A0A4Z2DLE4"/>
<proteinExistence type="predicted"/>
<gene>
    <name evidence="1" type="ORF">EWB00_011319</name>
</gene>
<dbReference type="Proteomes" id="UP000311919">
    <property type="component" value="Unassembled WGS sequence"/>
</dbReference>
<organism evidence="1 2">
    <name type="scientific">Schistosoma japonicum</name>
    <name type="common">Blood fluke</name>
    <dbReference type="NCBI Taxonomy" id="6182"/>
    <lineage>
        <taxon>Eukaryota</taxon>
        <taxon>Metazoa</taxon>
        <taxon>Spiralia</taxon>
        <taxon>Lophotrochozoa</taxon>
        <taxon>Platyhelminthes</taxon>
        <taxon>Trematoda</taxon>
        <taxon>Digenea</taxon>
        <taxon>Strigeidida</taxon>
        <taxon>Schistosomatoidea</taxon>
        <taxon>Schistosomatidae</taxon>
        <taxon>Schistosoma</taxon>
    </lineage>
</organism>
<protein>
    <submittedName>
        <fullName evidence="1">Uncharacterized protein</fullName>
    </submittedName>
</protein>
<keyword evidence="2" id="KW-1185">Reference proteome</keyword>
<comment type="caution">
    <text evidence="1">The sequence shown here is derived from an EMBL/GenBank/DDBJ whole genome shotgun (WGS) entry which is preliminary data.</text>
</comment>
<evidence type="ECO:0000313" key="2">
    <source>
        <dbReference type="Proteomes" id="UP000311919"/>
    </source>
</evidence>
<reference evidence="1 2" key="1">
    <citation type="submission" date="2019-03" db="EMBL/GenBank/DDBJ databases">
        <title>An improved genome assembly of the fluke Schistosoma japonicum.</title>
        <authorList>
            <person name="Hu W."/>
            <person name="Luo F."/>
            <person name="Yin M."/>
            <person name="Mo X."/>
            <person name="Sun C."/>
            <person name="Wu Q."/>
            <person name="Zhu B."/>
            <person name="Xiang M."/>
            <person name="Wang J."/>
            <person name="Wang Y."/>
            <person name="Zhang T."/>
            <person name="Xu B."/>
            <person name="Zheng H."/>
            <person name="Feng Z."/>
        </authorList>
    </citation>
    <scope>NUCLEOTIDE SEQUENCE [LARGE SCALE GENOMIC DNA]</scope>
    <source>
        <strain evidence="1">HuSjv2</strain>
        <tissue evidence="1">Worms</tissue>
    </source>
</reference>